<organism evidence="2">
    <name type="scientific">Salvia splendens</name>
    <name type="common">Scarlet sage</name>
    <dbReference type="NCBI Taxonomy" id="180675"/>
    <lineage>
        <taxon>Eukaryota</taxon>
        <taxon>Viridiplantae</taxon>
        <taxon>Streptophyta</taxon>
        <taxon>Embryophyta</taxon>
        <taxon>Tracheophyta</taxon>
        <taxon>Spermatophyta</taxon>
        <taxon>Magnoliopsida</taxon>
        <taxon>eudicotyledons</taxon>
        <taxon>Gunneridae</taxon>
        <taxon>Pentapetalae</taxon>
        <taxon>asterids</taxon>
        <taxon>lamiids</taxon>
        <taxon>Lamiales</taxon>
        <taxon>Lamiaceae</taxon>
        <taxon>Nepetoideae</taxon>
        <taxon>Mentheae</taxon>
        <taxon>Salviinae</taxon>
        <taxon>Salvia</taxon>
        <taxon>Salvia subgen. Calosphace</taxon>
        <taxon>core Calosphace</taxon>
    </lineage>
</organism>
<name>A0A8X9A2E7_SALSN</name>
<reference evidence="2" key="1">
    <citation type="submission" date="2018-01" db="EMBL/GenBank/DDBJ databases">
        <authorList>
            <person name="Mao J.F."/>
        </authorList>
    </citation>
    <scope>NUCLEOTIDE SEQUENCE</scope>
    <source>
        <strain evidence="2">Huo1</strain>
        <tissue evidence="2">Leaf</tissue>
    </source>
</reference>
<feature type="transmembrane region" description="Helical" evidence="1">
    <location>
        <begin position="16"/>
        <end position="41"/>
    </location>
</feature>
<gene>
    <name evidence="2" type="ORF">SASPL_111459</name>
</gene>
<sequence length="139" mass="14903">MAVMQKLKMFVVQEPVVAASCLIAGVGLYFHLILTVICIHLDASSKRIPNSMAEAGFRLFLPAVVRPILDSYGTSNQGSKTCMSDVSHMLDEGVSLLEKTVGLATSNVDDLLLGDSRALADNGRGRSDVEQRLHMGVNG</sequence>
<reference evidence="2" key="2">
    <citation type="submission" date="2020-08" db="EMBL/GenBank/DDBJ databases">
        <title>Plant Genome Project.</title>
        <authorList>
            <person name="Zhang R.-G."/>
        </authorList>
    </citation>
    <scope>NUCLEOTIDE SEQUENCE</scope>
    <source>
        <strain evidence="2">Huo1</strain>
        <tissue evidence="2">Leaf</tissue>
    </source>
</reference>
<dbReference type="EMBL" id="PNBA02000004">
    <property type="protein sequence ID" value="KAG6427217.1"/>
    <property type="molecule type" value="Genomic_DNA"/>
</dbReference>
<protein>
    <submittedName>
        <fullName evidence="2">Uncharacterized protein</fullName>
    </submittedName>
</protein>
<keyword evidence="1" id="KW-0472">Membrane</keyword>
<accession>A0A8X9A2E7</accession>
<evidence type="ECO:0000313" key="3">
    <source>
        <dbReference type="Proteomes" id="UP000298416"/>
    </source>
</evidence>
<dbReference type="PANTHER" id="PTHR36026:SF1">
    <property type="entry name" value="OS05G0542100 PROTEIN"/>
    <property type="match status" value="1"/>
</dbReference>
<dbReference type="PANTHER" id="PTHR36026">
    <property type="entry name" value="OS05G0542100 PROTEIN"/>
    <property type="match status" value="1"/>
</dbReference>
<keyword evidence="1" id="KW-0812">Transmembrane</keyword>
<proteinExistence type="predicted"/>
<dbReference type="Proteomes" id="UP000298416">
    <property type="component" value="Unassembled WGS sequence"/>
</dbReference>
<dbReference type="AlphaFoldDB" id="A0A8X9A2E7"/>
<keyword evidence="1" id="KW-1133">Transmembrane helix</keyword>
<evidence type="ECO:0000256" key="1">
    <source>
        <dbReference type="SAM" id="Phobius"/>
    </source>
</evidence>
<evidence type="ECO:0000313" key="2">
    <source>
        <dbReference type="EMBL" id="KAG6427217.1"/>
    </source>
</evidence>
<comment type="caution">
    <text evidence="2">The sequence shown here is derived from an EMBL/GenBank/DDBJ whole genome shotgun (WGS) entry which is preliminary data.</text>
</comment>
<keyword evidence="3" id="KW-1185">Reference proteome</keyword>